<keyword evidence="4 8" id="KW-0863">Zinc-finger</keyword>
<evidence type="ECO:0000256" key="9">
    <source>
        <dbReference type="SAM" id="MobiDB-lite"/>
    </source>
</evidence>
<evidence type="ECO:0000259" key="10">
    <source>
        <dbReference type="PROSITE" id="PS50174"/>
    </source>
</evidence>
<evidence type="ECO:0000256" key="7">
    <source>
        <dbReference type="ARBA" id="ARBA00023242"/>
    </source>
</evidence>
<evidence type="ECO:0000313" key="13">
    <source>
        <dbReference type="Proteomes" id="UP000267096"/>
    </source>
</evidence>
<dbReference type="SMART" id="SM00443">
    <property type="entry name" value="G_patch"/>
    <property type="match status" value="1"/>
</dbReference>
<dbReference type="PROSITE" id="PS50199">
    <property type="entry name" value="ZF_RANBP2_2"/>
    <property type="match status" value="1"/>
</dbReference>
<dbReference type="SMART" id="SM00360">
    <property type="entry name" value="RRM"/>
    <property type="match status" value="2"/>
</dbReference>
<sequence length="993" mass="110605">MCNQVVTMLPFVYSGDDEDRERTDTQRSRRRYTRSRSRSSSRSRSRTHSRSRSASRSPSRSDSRNRSPSGSRSPRSSRRRNRHWSRSSSSERDRDDRGRSRTPHYDRDRERSRRSRSPYDRRSNRDRGEFSSAIPYLSSLSARNEGSSGHSFGQPHYKIVLKVLPSDIQREGVIAQIERQGFRVRDIRIIRKGPERCFGFAEFADVNSAQAWMEFNKGVFTLDDGHVTKLEYSRYDNLDGRSSSAASNGDWMCAKCTIKNFKNRGSCFKCNLTRIESDALTRKGYAAIGVAKCDTLLLREIPLQCTEAKIQFELSKISSMEILRVHIADSGLYAYVQMRSADDAERLLLAFNKMPLLIDGCAVMVTYSRLPLNTVLSMSLASESIQKAAMYVNTLPAFRPSVGLVGHVGAEAAQLAIAKTTLLRQVANSVMGSDAVSDDHFFVLHVMYRMNNIVTTSVLISHFSIAAQSMTSSSLVGVDDRSLNTNFVVTDYLNDESRISANNNSSNFVCVDDLTNQGVQQRQQQLAQDRYQGSMQQTGVVTNLPSTNLGNVETPWGTFKKYPPPNTNLYQYEASSGLYYDPVSTLYYDNNSQYYWDASAQKWNSWNAVYQTYIPCELTATQQTSSITAQTTQNVTQTTASDADQTEKPIESNDDQKTLTKEIDSTESSKKSEPQKSAKDIAKEMAKWAKKQSKVLMAVKTTRVLDNSAFISATSSKPKALATTEATADLTYKLLEKASNPLGSMSDEEDEVPPPPKVAASAIGRSALNSTPSLPSSSRPALASSTSESNPSTQQQPQVSLQSEEWFIDAENKSCLLCKRKFSSIEVLMKHIRLSDLHKKNLEEYKKNNSASTNVDDGVVSTSTSSSEITQGQKTTLQYRDRAKERRNMFGLDPSGFTNEPTDAQEAMDYAVTSQDVPIDETNIGNKLLKSMGWTEGKGIGKNNQGIVTPITAERRVEGAGLGASGSRVLHGANASRRERARSAMISRYQELI</sequence>
<dbReference type="CDD" id="cd16162">
    <property type="entry name" value="OCRE_RBM5_like"/>
    <property type="match status" value="1"/>
</dbReference>
<keyword evidence="3" id="KW-0677">Repeat</keyword>
<accession>A0A3P6Q9B7</accession>
<dbReference type="GO" id="GO:0008270">
    <property type="term" value="F:zinc ion binding"/>
    <property type="evidence" value="ECO:0007669"/>
    <property type="project" value="UniProtKB-KW"/>
</dbReference>
<dbReference type="Proteomes" id="UP000267096">
    <property type="component" value="Unassembled WGS sequence"/>
</dbReference>
<dbReference type="InterPro" id="IPR012677">
    <property type="entry name" value="Nucleotide-bd_a/b_plait_sf"/>
</dbReference>
<dbReference type="GO" id="GO:0003723">
    <property type="term" value="F:RNA binding"/>
    <property type="evidence" value="ECO:0007669"/>
    <property type="project" value="UniProtKB-KW"/>
</dbReference>
<evidence type="ECO:0000313" key="12">
    <source>
        <dbReference type="EMBL" id="VDK45119.1"/>
    </source>
</evidence>
<dbReference type="InterPro" id="IPR041591">
    <property type="entry name" value="OCRE"/>
</dbReference>
<feature type="compositionally biased region" description="Basic and acidic residues" evidence="9">
    <location>
        <begin position="645"/>
        <end position="684"/>
    </location>
</feature>
<evidence type="ECO:0000256" key="8">
    <source>
        <dbReference type="PROSITE-ProRule" id="PRU00322"/>
    </source>
</evidence>
<dbReference type="InterPro" id="IPR000467">
    <property type="entry name" value="G_patch_dom"/>
</dbReference>
<dbReference type="InterPro" id="IPR001876">
    <property type="entry name" value="Znf_RanBP2"/>
</dbReference>
<dbReference type="OrthoDB" id="29221at2759"/>
<dbReference type="Gene3D" id="4.10.1060.10">
    <property type="entry name" value="Zinc finger, RanBP2-type"/>
    <property type="match status" value="1"/>
</dbReference>
<dbReference type="Pfam" id="PF17780">
    <property type="entry name" value="OCRE"/>
    <property type="match status" value="1"/>
</dbReference>
<dbReference type="InterPro" id="IPR036443">
    <property type="entry name" value="Znf_RanBP2_sf"/>
</dbReference>
<feature type="domain" description="G-patch" evidence="10">
    <location>
        <begin position="921"/>
        <end position="967"/>
    </location>
</feature>
<feature type="region of interest" description="Disordered" evidence="9">
    <location>
        <begin position="856"/>
        <end position="875"/>
    </location>
</feature>
<evidence type="ECO:0000256" key="3">
    <source>
        <dbReference type="ARBA" id="ARBA00022737"/>
    </source>
</evidence>
<evidence type="ECO:0000256" key="4">
    <source>
        <dbReference type="ARBA" id="ARBA00022771"/>
    </source>
</evidence>
<feature type="region of interest" description="Disordered" evidence="9">
    <location>
        <begin position="1"/>
        <end position="130"/>
    </location>
</feature>
<feature type="compositionally biased region" description="Polar residues" evidence="9">
    <location>
        <begin position="790"/>
        <end position="800"/>
    </location>
</feature>
<feature type="compositionally biased region" description="Basic residues" evidence="9">
    <location>
        <begin position="75"/>
        <end position="85"/>
    </location>
</feature>
<keyword evidence="6" id="KW-0694">RNA-binding</keyword>
<dbReference type="SUPFAM" id="SSF54928">
    <property type="entry name" value="RNA-binding domain, RBD"/>
    <property type="match status" value="1"/>
</dbReference>
<feature type="compositionally biased region" description="Basic residues" evidence="9">
    <location>
        <begin position="28"/>
        <end position="53"/>
    </location>
</feature>
<dbReference type="EMBL" id="UYRR01031071">
    <property type="protein sequence ID" value="VDK45119.1"/>
    <property type="molecule type" value="Genomic_DNA"/>
</dbReference>
<evidence type="ECO:0000256" key="5">
    <source>
        <dbReference type="ARBA" id="ARBA00022833"/>
    </source>
</evidence>
<dbReference type="PROSITE" id="PS50174">
    <property type="entry name" value="G_PATCH"/>
    <property type="match status" value="1"/>
</dbReference>
<proteinExistence type="predicted"/>
<evidence type="ECO:0000259" key="11">
    <source>
        <dbReference type="PROSITE" id="PS50199"/>
    </source>
</evidence>
<evidence type="ECO:0000256" key="1">
    <source>
        <dbReference type="ARBA" id="ARBA00004123"/>
    </source>
</evidence>
<keyword evidence="13" id="KW-1185">Reference proteome</keyword>
<evidence type="ECO:0000256" key="2">
    <source>
        <dbReference type="ARBA" id="ARBA00022723"/>
    </source>
</evidence>
<dbReference type="SUPFAM" id="SSF90209">
    <property type="entry name" value="Ran binding protein zinc finger-like"/>
    <property type="match status" value="1"/>
</dbReference>
<dbReference type="GO" id="GO:0005634">
    <property type="term" value="C:nucleus"/>
    <property type="evidence" value="ECO:0007669"/>
    <property type="project" value="UniProtKB-SubCell"/>
</dbReference>
<dbReference type="Pfam" id="PF01585">
    <property type="entry name" value="G-patch"/>
    <property type="match status" value="1"/>
</dbReference>
<feature type="region of interest" description="Disordered" evidence="9">
    <location>
        <begin position="637"/>
        <end position="684"/>
    </location>
</feature>
<dbReference type="PROSITE" id="PS01358">
    <property type="entry name" value="ZF_RANBP2_1"/>
    <property type="match status" value="1"/>
</dbReference>
<feature type="compositionally biased region" description="Basic and acidic residues" evidence="9">
    <location>
        <begin position="89"/>
        <end position="129"/>
    </location>
</feature>
<feature type="region of interest" description="Disordered" evidence="9">
    <location>
        <begin position="767"/>
        <end position="800"/>
    </location>
</feature>
<feature type="compositionally biased region" description="Low complexity" evidence="9">
    <location>
        <begin position="856"/>
        <end position="867"/>
    </location>
</feature>
<dbReference type="Gene3D" id="3.30.70.330">
    <property type="match status" value="2"/>
</dbReference>
<feature type="compositionally biased region" description="Low complexity" evidence="9">
    <location>
        <begin position="767"/>
        <end position="789"/>
    </location>
</feature>
<protein>
    <submittedName>
        <fullName evidence="12">Uncharacterized protein</fullName>
    </submittedName>
</protein>
<keyword evidence="5" id="KW-0862">Zinc</keyword>
<dbReference type="PANTHER" id="PTHR13948">
    <property type="entry name" value="RNA-BINDING PROTEIN"/>
    <property type="match status" value="1"/>
</dbReference>
<feature type="domain" description="RanBP2-type" evidence="11">
    <location>
        <begin position="247"/>
        <end position="276"/>
    </location>
</feature>
<name>A0A3P6Q9B7_ANISI</name>
<dbReference type="AlphaFoldDB" id="A0A3P6Q9B7"/>
<comment type="subcellular location">
    <subcellularLocation>
        <location evidence="1">Nucleus</location>
    </subcellularLocation>
</comment>
<dbReference type="InterPro" id="IPR000504">
    <property type="entry name" value="RRM_dom"/>
</dbReference>
<keyword evidence="2" id="KW-0479">Metal-binding</keyword>
<dbReference type="SMART" id="SM00547">
    <property type="entry name" value="ZnF_RBZ"/>
    <property type="match status" value="1"/>
</dbReference>
<reference evidence="12 13" key="1">
    <citation type="submission" date="2018-11" db="EMBL/GenBank/DDBJ databases">
        <authorList>
            <consortium name="Pathogen Informatics"/>
        </authorList>
    </citation>
    <scope>NUCLEOTIDE SEQUENCE [LARGE SCALE GENOMIC DNA]</scope>
</reference>
<gene>
    <name evidence="12" type="ORF">ASIM_LOCUS11462</name>
</gene>
<dbReference type="PANTHER" id="PTHR13948:SF3">
    <property type="entry name" value="FI21118P1"/>
    <property type="match status" value="1"/>
</dbReference>
<dbReference type="InterPro" id="IPR035979">
    <property type="entry name" value="RBD_domain_sf"/>
</dbReference>
<evidence type="ECO:0000256" key="6">
    <source>
        <dbReference type="ARBA" id="ARBA00022884"/>
    </source>
</evidence>
<dbReference type="GO" id="GO:0000398">
    <property type="term" value="P:mRNA splicing, via spliceosome"/>
    <property type="evidence" value="ECO:0007669"/>
    <property type="project" value="TreeGrafter"/>
</dbReference>
<keyword evidence="7" id="KW-0539">Nucleus</keyword>
<organism evidence="12 13">
    <name type="scientific">Anisakis simplex</name>
    <name type="common">Herring worm</name>
    <dbReference type="NCBI Taxonomy" id="6269"/>
    <lineage>
        <taxon>Eukaryota</taxon>
        <taxon>Metazoa</taxon>
        <taxon>Ecdysozoa</taxon>
        <taxon>Nematoda</taxon>
        <taxon>Chromadorea</taxon>
        <taxon>Rhabditida</taxon>
        <taxon>Spirurina</taxon>
        <taxon>Ascaridomorpha</taxon>
        <taxon>Ascaridoidea</taxon>
        <taxon>Anisakidae</taxon>
        <taxon>Anisakis</taxon>
        <taxon>Anisakis simplex complex</taxon>
    </lineage>
</organism>